<dbReference type="SUPFAM" id="SSF82771">
    <property type="entry name" value="GIY-YIG endonuclease"/>
    <property type="match status" value="1"/>
</dbReference>
<dbReference type="PhylomeDB" id="A0A0H3C9T0"/>
<dbReference type="RefSeq" id="YP_002517477.1">
    <property type="nucleotide sequence ID" value="NC_011916.1"/>
</dbReference>
<dbReference type="Gene3D" id="3.40.1440.10">
    <property type="entry name" value="GIY-YIG endonuclease"/>
    <property type="match status" value="1"/>
</dbReference>
<dbReference type="GeneID" id="7330410"/>
<evidence type="ECO:0000313" key="1">
    <source>
        <dbReference type="EMBL" id="ACL95569.1"/>
    </source>
</evidence>
<accession>A0A0H3C9T0</accession>
<dbReference type="PATRIC" id="fig|565050.3.peg.2063"/>
<evidence type="ECO:0000313" key="2">
    <source>
        <dbReference type="Proteomes" id="UP000001364"/>
    </source>
</evidence>
<dbReference type="OrthoDB" id="7270972at2"/>
<organism evidence="1 2">
    <name type="scientific">Caulobacter vibrioides (strain NA1000 / CB15N)</name>
    <name type="common">Caulobacter crescentus</name>
    <dbReference type="NCBI Taxonomy" id="565050"/>
    <lineage>
        <taxon>Bacteria</taxon>
        <taxon>Pseudomonadati</taxon>
        <taxon>Pseudomonadota</taxon>
        <taxon>Alphaproteobacteria</taxon>
        <taxon>Caulobacterales</taxon>
        <taxon>Caulobacteraceae</taxon>
        <taxon>Caulobacter</taxon>
    </lineage>
</organism>
<reference evidence="1 2" key="1">
    <citation type="journal article" date="2010" name="J. Bacteriol.">
        <title>The genetic basis of laboratory adaptation in Caulobacter crescentus.</title>
        <authorList>
            <person name="Marks M.E."/>
            <person name="Castro-Rojas C.M."/>
            <person name="Teiling C."/>
            <person name="Du L."/>
            <person name="Kapatral V."/>
            <person name="Walunas T.L."/>
            <person name="Crosson S."/>
        </authorList>
    </citation>
    <scope>NUCLEOTIDE SEQUENCE [LARGE SCALE GENOMIC DNA]</scope>
    <source>
        <strain evidence="2">NA1000 / CB15N</strain>
    </source>
</reference>
<protein>
    <submittedName>
        <fullName evidence="1">GIY-YIG domain protein</fullName>
    </submittedName>
</protein>
<dbReference type="CDD" id="cd10451">
    <property type="entry name" value="GIY-YIG_LuxR_like"/>
    <property type="match status" value="1"/>
</dbReference>
<dbReference type="RefSeq" id="WP_010919891.1">
    <property type="nucleotide sequence ID" value="NC_011916.1"/>
</dbReference>
<dbReference type="SMR" id="A0A0H3C9T0"/>
<sequence length="111" mass="12226">MSGRDALRRAYKERKVESGVYAIRCETTGEVWVGATPDLSTRQNGIWFSLRVGSHREPSLQAAWNAHGADAFAFEAIEGVDLEGLDAFGRASRLKDRRGYWIGALGARGLN</sequence>
<dbReference type="EMBL" id="CP001340">
    <property type="protein sequence ID" value="ACL95569.1"/>
    <property type="molecule type" value="Genomic_DNA"/>
</dbReference>
<dbReference type="KEGG" id="ccs:CCNA_02104"/>
<dbReference type="HOGENOM" id="CLU_146070_0_1_5"/>
<gene>
    <name evidence="1" type="ordered locus">CCNA_02104</name>
</gene>
<proteinExistence type="predicted"/>
<dbReference type="AlphaFoldDB" id="A0A0H3C9T0"/>
<dbReference type="InterPro" id="IPR035901">
    <property type="entry name" value="GIY-YIG_endonuc_sf"/>
</dbReference>
<name>A0A0H3C9T0_CAUVN</name>
<keyword evidence="2" id="KW-1185">Reference proteome</keyword>
<dbReference type="Proteomes" id="UP000001364">
    <property type="component" value="Chromosome"/>
</dbReference>